<protein>
    <submittedName>
        <fullName evidence="1">Uncharacterized protein</fullName>
    </submittedName>
</protein>
<name>A0AAN9SCR3_PSOTE</name>
<keyword evidence="2" id="KW-1185">Reference proteome</keyword>
<dbReference type="AlphaFoldDB" id="A0AAN9SCR3"/>
<dbReference type="Proteomes" id="UP001386955">
    <property type="component" value="Unassembled WGS sequence"/>
</dbReference>
<organism evidence="1 2">
    <name type="scientific">Psophocarpus tetragonolobus</name>
    <name type="common">Winged bean</name>
    <name type="synonym">Dolichos tetragonolobus</name>
    <dbReference type="NCBI Taxonomy" id="3891"/>
    <lineage>
        <taxon>Eukaryota</taxon>
        <taxon>Viridiplantae</taxon>
        <taxon>Streptophyta</taxon>
        <taxon>Embryophyta</taxon>
        <taxon>Tracheophyta</taxon>
        <taxon>Spermatophyta</taxon>
        <taxon>Magnoliopsida</taxon>
        <taxon>eudicotyledons</taxon>
        <taxon>Gunneridae</taxon>
        <taxon>Pentapetalae</taxon>
        <taxon>rosids</taxon>
        <taxon>fabids</taxon>
        <taxon>Fabales</taxon>
        <taxon>Fabaceae</taxon>
        <taxon>Papilionoideae</taxon>
        <taxon>50 kb inversion clade</taxon>
        <taxon>NPAAA clade</taxon>
        <taxon>indigoferoid/millettioid clade</taxon>
        <taxon>Phaseoleae</taxon>
        <taxon>Psophocarpus</taxon>
    </lineage>
</organism>
<comment type="caution">
    <text evidence="1">The sequence shown here is derived from an EMBL/GenBank/DDBJ whole genome shotgun (WGS) entry which is preliminary data.</text>
</comment>
<evidence type="ECO:0000313" key="2">
    <source>
        <dbReference type="Proteomes" id="UP001386955"/>
    </source>
</evidence>
<sequence length="387" mass="42304">MKVDEGWQLVGKSRRLKGRGWKGGSRFQGKASSKEKPFFSKVVRGASGHQKSYATAEQGGLNSYADAVKANKGNGGAPAETQSSVQLSSQFLIYNTMAEDVDLLSKADMNPLCPPSLSCASSFVDELPFVLHVTEEWPLESNVEPKDFESSSGSSCNFSNNEAELEAADRRWEAMDLGLGLEDIRVALDQSAKVKCCSSGAELSSVAGLAGIPNWKHLNRKERKQVNITSKSIQGHVKGDEAFTFSHACEDGKHVSIASSSGHGKDGRKHLAVWKEVRRHSVDDSVTGLLGSIDIIFKSSSPHMPYPTQKVLVSQTAGPEDCVSEGHEVKKVASAGMRKALQISGWWEHRLMSGMRRKLAEWKGEIKQTRKADMGAFWTCLNEDFLQ</sequence>
<dbReference type="EMBL" id="JAYMYS010000005">
    <property type="protein sequence ID" value="KAK7393226.1"/>
    <property type="molecule type" value="Genomic_DNA"/>
</dbReference>
<reference evidence="1 2" key="1">
    <citation type="submission" date="2024-01" db="EMBL/GenBank/DDBJ databases">
        <title>The genomes of 5 underutilized Papilionoideae crops provide insights into root nodulation and disease resistanc.</title>
        <authorList>
            <person name="Jiang F."/>
        </authorList>
    </citation>
    <scope>NUCLEOTIDE SEQUENCE [LARGE SCALE GENOMIC DNA]</scope>
    <source>
        <strain evidence="1">DUOXIRENSHENG_FW03</strain>
        <tissue evidence="1">Leaves</tissue>
    </source>
</reference>
<gene>
    <name evidence="1" type="ORF">VNO78_21770</name>
</gene>
<proteinExistence type="predicted"/>
<evidence type="ECO:0000313" key="1">
    <source>
        <dbReference type="EMBL" id="KAK7393226.1"/>
    </source>
</evidence>
<accession>A0AAN9SCR3</accession>